<dbReference type="EMBL" id="JAIZPD010000029">
    <property type="protein sequence ID" value="KAH0956979.1"/>
    <property type="molecule type" value="Genomic_DNA"/>
</dbReference>
<sequence length="158" mass="18156">MSAAVRRYGASIKGLARPLPVPDRFFRQIQMDFITDLPLANGNRCLWVIKDRLSKEVILEPMPTMEAEACAERFLWCFARYHWWPDAITSDRGSELGRPLLEAHVQVTGDRPAAKHGVPPQTDGGPERMNQEVQAYLRAVINQNQNDWISGFPRLRWR</sequence>
<dbReference type="RefSeq" id="XP_044714493.1">
    <property type="nucleotide sequence ID" value="XM_044870408.1"/>
</dbReference>
<dbReference type="AlphaFoldDB" id="A0A9P8ML24"/>
<dbReference type="Pfam" id="PF00665">
    <property type="entry name" value="rve"/>
    <property type="match status" value="1"/>
</dbReference>
<proteinExistence type="predicted"/>
<comment type="caution">
    <text evidence="3">The sequence shown here is derived from an EMBL/GenBank/DDBJ whole genome shotgun (WGS) entry which is preliminary data.</text>
</comment>
<protein>
    <submittedName>
        <fullName evidence="3">Integrase core domain-containing protein</fullName>
    </submittedName>
</protein>
<dbReference type="InterPro" id="IPR012337">
    <property type="entry name" value="RNaseH-like_sf"/>
</dbReference>
<name>A0A9P8ML24_9HYPO</name>
<dbReference type="PROSITE" id="PS50994">
    <property type="entry name" value="INTEGRASE"/>
    <property type="match status" value="1"/>
</dbReference>
<dbReference type="OrthoDB" id="4850684at2759"/>
<accession>A0A9P8ML24</accession>
<dbReference type="Proteomes" id="UP000824596">
    <property type="component" value="Unassembled WGS sequence"/>
</dbReference>
<dbReference type="SUPFAM" id="SSF53098">
    <property type="entry name" value="Ribonuclease H-like"/>
    <property type="match status" value="1"/>
</dbReference>
<dbReference type="PANTHER" id="PTHR37984:SF15">
    <property type="entry name" value="INTEGRASE CATALYTIC DOMAIN-CONTAINING PROTEIN"/>
    <property type="match status" value="1"/>
</dbReference>
<feature type="domain" description="Integrase catalytic" evidence="2">
    <location>
        <begin position="18"/>
        <end position="158"/>
    </location>
</feature>
<dbReference type="GO" id="GO:0005634">
    <property type="term" value="C:nucleus"/>
    <property type="evidence" value="ECO:0007669"/>
    <property type="project" value="UniProtKB-ARBA"/>
</dbReference>
<dbReference type="InterPro" id="IPR050951">
    <property type="entry name" value="Retrovirus_Pol_polyprotein"/>
</dbReference>
<evidence type="ECO:0000313" key="4">
    <source>
        <dbReference type="Proteomes" id="UP000824596"/>
    </source>
</evidence>
<dbReference type="InterPro" id="IPR036397">
    <property type="entry name" value="RNaseH_sf"/>
</dbReference>
<gene>
    <name evidence="3" type="ORF">HRG_11938</name>
</gene>
<keyword evidence="1" id="KW-0694">RNA-binding</keyword>
<dbReference type="InterPro" id="IPR001584">
    <property type="entry name" value="Integrase_cat-core"/>
</dbReference>
<keyword evidence="4" id="KW-1185">Reference proteome</keyword>
<evidence type="ECO:0000259" key="2">
    <source>
        <dbReference type="PROSITE" id="PS50994"/>
    </source>
</evidence>
<dbReference type="Gene3D" id="3.30.420.10">
    <property type="entry name" value="Ribonuclease H-like superfamily/Ribonuclease H"/>
    <property type="match status" value="1"/>
</dbReference>
<evidence type="ECO:0000313" key="3">
    <source>
        <dbReference type="EMBL" id="KAH0956979.1"/>
    </source>
</evidence>
<dbReference type="GO" id="GO:0015074">
    <property type="term" value="P:DNA integration"/>
    <property type="evidence" value="ECO:0007669"/>
    <property type="project" value="InterPro"/>
</dbReference>
<evidence type="ECO:0000256" key="1">
    <source>
        <dbReference type="ARBA" id="ARBA00022884"/>
    </source>
</evidence>
<reference evidence="3" key="1">
    <citation type="submission" date="2021-09" db="EMBL/GenBank/DDBJ databases">
        <title>A high-quality genome of the endoparasitic fungus Hirsutella rhossiliensis with a comparison of Hirsutella genomes reveals transposable elements contributing to genome size variation.</title>
        <authorList>
            <person name="Lin R."/>
            <person name="Jiao Y."/>
            <person name="Sun X."/>
            <person name="Ling J."/>
            <person name="Xie B."/>
            <person name="Cheng X."/>
        </authorList>
    </citation>
    <scope>NUCLEOTIDE SEQUENCE</scope>
    <source>
        <strain evidence="3">HR02</strain>
    </source>
</reference>
<dbReference type="GO" id="GO:0003723">
    <property type="term" value="F:RNA binding"/>
    <property type="evidence" value="ECO:0007669"/>
    <property type="project" value="UniProtKB-KW"/>
</dbReference>
<organism evidence="3 4">
    <name type="scientific">Hirsutella rhossiliensis</name>
    <dbReference type="NCBI Taxonomy" id="111463"/>
    <lineage>
        <taxon>Eukaryota</taxon>
        <taxon>Fungi</taxon>
        <taxon>Dikarya</taxon>
        <taxon>Ascomycota</taxon>
        <taxon>Pezizomycotina</taxon>
        <taxon>Sordariomycetes</taxon>
        <taxon>Hypocreomycetidae</taxon>
        <taxon>Hypocreales</taxon>
        <taxon>Ophiocordycipitaceae</taxon>
        <taxon>Hirsutella</taxon>
    </lineage>
</organism>
<dbReference type="PANTHER" id="PTHR37984">
    <property type="entry name" value="PROTEIN CBG26694"/>
    <property type="match status" value="1"/>
</dbReference>
<dbReference type="GeneID" id="68361066"/>